<dbReference type="PANTHER" id="PTHR14119:SF3">
    <property type="entry name" value="ISOCHORISMATASE DOMAIN-CONTAINING PROTEIN 2"/>
    <property type="match status" value="1"/>
</dbReference>
<evidence type="ECO:0000259" key="1">
    <source>
        <dbReference type="Pfam" id="PF00857"/>
    </source>
</evidence>
<organism evidence="2 3">
    <name type="scientific">Pseudomonas fluvialis</name>
    <dbReference type="NCBI Taxonomy" id="1793966"/>
    <lineage>
        <taxon>Bacteria</taxon>
        <taxon>Pseudomonadati</taxon>
        <taxon>Pseudomonadota</taxon>
        <taxon>Gammaproteobacteria</taxon>
        <taxon>Pseudomonadales</taxon>
        <taxon>Pseudomonadaceae</taxon>
        <taxon>Pseudomonas</taxon>
    </lineage>
</organism>
<reference evidence="3" key="1">
    <citation type="submission" date="2017-12" db="EMBL/GenBank/DDBJ databases">
        <authorList>
            <person name="Yu X.-Y."/>
        </authorList>
    </citation>
    <scope>NUCLEOTIDE SEQUENCE [LARGE SCALE GENOMIC DNA]</scope>
    <source>
        <strain evidence="3">ZYSR67-Z</strain>
    </source>
</reference>
<dbReference type="EMBL" id="PIYS01000012">
    <property type="protein sequence ID" value="PKF71556.1"/>
    <property type="molecule type" value="Genomic_DNA"/>
</dbReference>
<name>A0A2I0CQW1_9PSED</name>
<dbReference type="Gene3D" id="3.40.50.850">
    <property type="entry name" value="Isochorismatase-like"/>
    <property type="match status" value="1"/>
</dbReference>
<dbReference type="GO" id="GO:0016787">
    <property type="term" value="F:hydrolase activity"/>
    <property type="evidence" value="ECO:0007669"/>
    <property type="project" value="UniProtKB-KW"/>
</dbReference>
<dbReference type="InterPro" id="IPR050993">
    <property type="entry name" value="Isochorismatase_domain"/>
</dbReference>
<feature type="domain" description="Isochorismatase-like" evidence="1">
    <location>
        <begin position="9"/>
        <end position="156"/>
    </location>
</feature>
<dbReference type="AlphaFoldDB" id="A0A2I0CQW1"/>
<dbReference type="Proteomes" id="UP000242861">
    <property type="component" value="Unassembled WGS sequence"/>
</dbReference>
<gene>
    <name evidence="2" type="ORF">CW360_07470</name>
</gene>
<proteinExistence type="predicted"/>
<protein>
    <submittedName>
        <fullName evidence="2">Hydrolase</fullName>
    </submittedName>
</protein>
<accession>A0A2I0CQW1</accession>
<evidence type="ECO:0000313" key="2">
    <source>
        <dbReference type="EMBL" id="PKF71556.1"/>
    </source>
</evidence>
<comment type="caution">
    <text evidence="2">The sequence shown here is derived from an EMBL/GenBank/DDBJ whole genome shotgun (WGS) entry which is preliminary data.</text>
</comment>
<dbReference type="PANTHER" id="PTHR14119">
    <property type="entry name" value="HYDROLASE"/>
    <property type="match status" value="1"/>
</dbReference>
<dbReference type="Pfam" id="PF00857">
    <property type="entry name" value="Isochorismatase"/>
    <property type="match status" value="1"/>
</dbReference>
<evidence type="ECO:0000313" key="3">
    <source>
        <dbReference type="Proteomes" id="UP000242861"/>
    </source>
</evidence>
<keyword evidence="2" id="KW-0378">Hydrolase</keyword>
<dbReference type="RefSeq" id="WP_101193275.1">
    <property type="nucleotide sequence ID" value="NZ_JAYRQC010000179.1"/>
</dbReference>
<dbReference type="SUPFAM" id="SSF52499">
    <property type="entry name" value="Isochorismatase-like hydrolases"/>
    <property type="match status" value="1"/>
</dbReference>
<sequence length="179" mass="19633">MLQREHCGLLIIDIQGRLAQTVEESAALLDNCRRLILSVQCLGLPIVWVEQNPQGLGTTVPELADLLTGLQPISKYSFDACGEPAVLQAVQDSGRQQWLLCGIEAHICVFQTARSLLARGYQVELLSDCMASRRLANKQLALSRLQGLGATLSSLEMSLFELLGDCRSEAFRPVLALLR</sequence>
<dbReference type="InterPro" id="IPR000868">
    <property type="entry name" value="Isochorismatase-like_dom"/>
</dbReference>
<dbReference type="InterPro" id="IPR036380">
    <property type="entry name" value="Isochorismatase-like_sf"/>
</dbReference>